<dbReference type="InterPro" id="IPR018461">
    <property type="entry name" value="Na/H_Antiport_NhaC-like_C"/>
</dbReference>
<feature type="transmembrane region" description="Helical" evidence="9">
    <location>
        <begin position="405"/>
        <end position="422"/>
    </location>
</feature>
<dbReference type="GO" id="GO:0015297">
    <property type="term" value="F:antiporter activity"/>
    <property type="evidence" value="ECO:0007669"/>
    <property type="project" value="UniProtKB-KW"/>
</dbReference>
<proteinExistence type="inferred from homology"/>
<dbReference type="RefSeq" id="WP_055254502.1">
    <property type="nucleotide sequence ID" value="NZ_CAXSZC010000004.1"/>
</dbReference>
<dbReference type="GO" id="GO:0005886">
    <property type="term" value="C:plasma membrane"/>
    <property type="evidence" value="ECO:0007669"/>
    <property type="project" value="UniProtKB-SubCell"/>
</dbReference>
<dbReference type="Pfam" id="PF03553">
    <property type="entry name" value="Na_H_antiporter"/>
    <property type="match status" value="2"/>
</dbReference>
<dbReference type="Proteomes" id="UP000092714">
    <property type="component" value="Unassembled WGS sequence"/>
</dbReference>
<dbReference type="PANTHER" id="PTHR33451">
    <property type="entry name" value="MALATE-2H(+)/NA(+)-LACTATE ANTIPORTER"/>
    <property type="match status" value="1"/>
</dbReference>
<feature type="domain" description="Na+/H+ antiporter NhaC-like C-terminal" evidence="10">
    <location>
        <begin position="237"/>
        <end position="421"/>
    </location>
</feature>
<dbReference type="EMBL" id="MAPZ01000011">
    <property type="protein sequence ID" value="OBY11690.1"/>
    <property type="molecule type" value="Genomic_DNA"/>
</dbReference>
<keyword evidence="2" id="KW-0813">Transport</keyword>
<feature type="transmembrane region" description="Helical" evidence="9">
    <location>
        <begin position="31"/>
        <end position="50"/>
    </location>
</feature>
<feature type="transmembrane region" description="Helical" evidence="9">
    <location>
        <begin position="71"/>
        <end position="94"/>
    </location>
</feature>
<gene>
    <name evidence="11" type="ORF">CP373A1_04680</name>
</gene>
<keyword evidence="3" id="KW-0050">Antiport</keyword>
<dbReference type="PANTHER" id="PTHR33451:SF5">
    <property type="entry name" value="NA+_H+ ANTIPORTER"/>
    <property type="match status" value="1"/>
</dbReference>
<evidence type="ECO:0000256" key="8">
    <source>
        <dbReference type="ARBA" id="ARBA00038435"/>
    </source>
</evidence>
<organism evidence="11 12">
    <name type="scientific">Clostridium paraputrificum</name>
    <dbReference type="NCBI Taxonomy" id="29363"/>
    <lineage>
        <taxon>Bacteria</taxon>
        <taxon>Bacillati</taxon>
        <taxon>Bacillota</taxon>
        <taxon>Clostridia</taxon>
        <taxon>Eubacteriales</taxon>
        <taxon>Clostridiaceae</taxon>
        <taxon>Clostridium</taxon>
    </lineage>
</organism>
<feature type="transmembrane region" description="Helical" evidence="9">
    <location>
        <begin position="114"/>
        <end position="140"/>
    </location>
</feature>
<evidence type="ECO:0000259" key="10">
    <source>
        <dbReference type="Pfam" id="PF03553"/>
    </source>
</evidence>
<comment type="similarity">
    <text evidence="8">Belongs to the NhaC Na(+)/H(+) (TC 2.A.35) antiporter family.</text>
</comment>
<feature type="transmembrane region" description="Helical" evidence="9">
    <location>
        <begin position="232"/>
        <end position="262"/>
    </location>
</feature>
<evidence type="ECO:0000256" key="4">
    <source>
        <dbReference type="ARBA" id="ARBA00022475"/>
    </source>
</evidence>
<evidence type="ECO:0000313" key="11">
    <source>
        <dbReference type="EMBL" id="OBY11690.1"/>
    </source>
</evidence>
<feature type="transmembrane region" description="Helical" evidence="9">
    <location>
        <begin position="379"/>
        <end position="399"/>
    </location>
</feature>
<dbReference type="InterPro" id="IPR052180">
    <property type="entry name" value="NhaC_Na-H+_Antiporter"/>
</dbReference>
<dbReference type="eggNOG" id="COG1757">
    <property type="taxonomic scope" value="Bacteria"/>
</dbReference>
<evidence type="ECO:0000256" key="1">
    <source>
        <dbReference type="ARBA" id="ARBA00004651"/>
    </source>
</evidence>
<dbReference type="OrthoDB" id="9790605at2"/>
<reference evidence="11 12" key="1">
    <citation type="submission" date="2016-06" db="EMBL/GenBank/DDBJ databases">
        <authorList>
            <person name="Kjaerup R.B."/>
            <person name="Dalgaard T.S."/>
            <person name="Juul-Madsen H.R."/>
        </authorList>
    </citation>
    <scope>NUCLEOTIDE SEQUENCE [LARGE SCALE GENOMIC DNA]</scope>
    <source>
        <strain evidence="11 12">373-A1</strain>
    </source>
</reference>
<comment type="caution">
    <text evidence="11">The sequence shown here is derived from an EMBL/GenBank/DDBJ whole genome shotgun (WGS) entry which is preliminary data.</text>
</comment>
<accession>A0A174F6Z6</accession>
<evidence type="ECO:0000256" key="6">
    <source>
        <dbReference type="ARBA" id="ARBA00022989"/>
    </source>
</evidence>
<feature type="transmembrane region" description="Helical" evidence="9">
    <location>
        <begin position="195"/>
        <end position="211"/>
    </location>
</feature>
<name>A0A174F6Z6_9CLOT</name>
<evidence type="ECO:0000256" key="3">
    <source>
        <dbReference type="ARBA" id="ARBA00022449"/>
    </source>
</evidence>
<feature type="transmembrane region" description="Helical" evidence="9">
    <location>
        <begin position="268"/>
        <end position="293"/>
    </location>
</feature>
<keyword evidence="5 9" id="KW-0812">Transmembrane</keyword>
<evidence type="ECO:0000256" key="5">
    <source>
        <dbReference type="ARBA" id="ARBA00022692"/>
    </source>
</evidence>
<evidence type="ECO:0000313" key="12">
    <source>
        <dbReference type="Proteomes" id="UP000092714"/>
    </source>
</evidence>
<comment type="subcellular location">
    <subcellularLocation>
        <location evidence="1">Cell membrane</location>
        <topology evidence="1">Multi-pass membrane protein</topology>
    </subcellularLocation>
</comment>
<evidence type="ECO:0000256" key="2">
    <source>
        <dbReference type="ARBA" id="ARBA00022448"/>
    </source>
</evidence>
<keyword evidence="12" id="KW-1185">Reference proteome</keyword>
<keyword evidence="6 9" id="KW-1133">Transmembrane helix</keyword>
<protein>
    <submittedName>
        <fullName evidence="11">Sodium:proton antiporter</fullName>
    </submittedName>
</protein>
<evidence type="ECO:0000256" key="7">
    <source>
        <dbReference type="ARBA" id="ARBA00023136"/>
    </source>
</evidence>
<dbReference type="AlphaFoldDB" id="A0A174F6Z6"/>
<sequence>MKTKGKVSALLPLAVFLIVYAGTSIIAKDFYAVSVIVPFLISAIVALSMNKKRKFEDKIQDFCKGAGNPNVILMILIFVLAGAFAQVAKAMGAVDSTVNFGLSILPTSILVPGVFIIASFIALSVGTSMGTIVALVPIAVGISEKTGIAVAIVVGAVVSGAMFGDNLSMISDTTIAATRTQGCEMKDKFKMNFKIVLPAAIVTAIIFMILTKGTAIQTLGDYEYSFIKILPYIAVLISALMGINVIFILIGGIVFAGVIGLLYGSFDIIGLFTNISAGIQGMSELIIISLLIAGTIELIKNNGGIEYILNKGMKNFKSKRGAELGIATLVSLVDICTANNTIAIVTVGPIAKDISDEFELEPRRVAGIMDMFSCVFQGLIPYGAQLISASGLAMISPFAIIRYSVYPYLMGICALVSIYFYWRKRNE</sequence>
<keyword evidence="7 9" id="KW-0472">Membrane</keyword>
<keyword evidence="4" id="KW-1003">Cell membrane</keyword>
<evidence type="ECO:0000256" key="9">
    <source>
        <dbReference type="SAM" id="Phobius"/>
    </source>
</evidence>
<feature type="domain" description="Na+/H+ antiporter NhaC-like C-terminal" evidence="10">
    <location>
        <begin position="71"/>
        <end position="210"/>
    </location>
</feature>